<dbReference type="InterPro" id="IPR024932">
    <property type="entry name" value="ApbE"/>
</dbReference>
<dbReference type="InterPro" id="IPR006311">
    <property type="entry name" value="TAT_signal"/>
</dbReference>
<dbReference type="GO" id="GO:0046872">
    <property type="term" value="F:metal ion binding"/>
    <property type="evidence" value="ECO:0007669"/>
    <property type="project" value="UniProtKB-KW"/>
</dbReference>
<dbReference type="PANTHER" id="PTHR30040">
    <property type="entry name" value="THIAMINE BIOSYNTHESIS LIPOPROTEIN APBE"/>
    <property type="match status" value="1"/>
</dbReference>
<keyword evidence="8" id="KW-0460">Magnesium</keyword>
<accession>A0A6N6JG92</accession>
<reference evidence="12 13" key="1">
    <citation type="submission" date="2019-12" db="EMBL/GenBank/DDBJ databases">
        <title>Litoreibacter badius sp. nov., a novel bacteriochlorophyll a-containing bacterium in the genus Litoreibacter.</title>
        <authorList>
            <person name="Kanamuro M."/>
            <person name="Takabe Y."/>
            <person name="Mori K."/>
            <person name="Takaichi S."/>
            <person name="Hanada S."/>
        </authorList>
    </citation>
    <scope>NUCLEOTIDE SEQUENCE [LARGE SCALE GENOMIC DNA]</scope>
    <source>
        <strain evidence="12 13">K6</strain>
    </source>
</reference>
<evidence type="ECO:0000256" key="5">
    <source>
        <dbReference type="ARBA" id="ARBA00022679"/>
    </source>
</evidence>
<keyword evidence="11" id="KW-0732">Signal</keyword>
<gene>
    <name evidence="12" type="primary">nosX</name>
    <name evidence="12" type="ORF">KIN_13060</name>
</gene>
<organism evidence="12 13">
    <name type="scientific">Litoreibacter roseus</name>
    <dbReference type="NCBI Taxonomy" id="2601869"/>
    <lineage>
        <taxon>Bacteria</taxon>
        <taxon>Pseudomonadati</taxon>
        <taxon>Pseudomonadota</taxon>
        <taxon>Alphaproteobacteria</taxon>
        <taxon>Rhodobacterales</taxon>
        <taxon>Roseobacteraceae</taxon>
        <taxon>Litoreibacter</taxon>
    </lineage>
</organism>
<evidence type="ECO:0000256" key="2">
    <source>
        <dbReference type="ARBA" id="ARBA00011955"/>
    </source>
</evidence>
<evidence type="ECO:0000313" key="12">
    <source>
        <dbReference type="EMBL" id="GFE64232.1"/>
    </source>
</evidence>
<evidence type="ECO:0000256" key="1">
    <source>
        <dbReference type="ARBA" id="ARBA00001946"/>
    </source>
</evidence>
<evidence type="ECO:0000256" key="8">
    <source>
        <dbReference type="ARBA" id="ARBA00022842"/>
    </source>
</evidence>
<evidence type="ECO:0000256" key="4">
    <source>
        <dbReference type="ARBA" id="ARBA00022630"/>
    </source>
</evidence>
<dbReference type="PANTHER" id="PTHR30040:SF2">
    <property type="entry name" value="FAD:PROTEIN FMN TRANSFERASE"/>
    <property type="match status" value="1"/>
</dbReference>
<dbReference type="InterPro" id="IPR003374">
    <property type="entry name" value="ApbE-like_sf"/>
</dbReference>
<comment type="catalytic activity">
    <reaction evidence="10">
        <text>L-threonyl-[protein] + FAD = FMN-L-threonyl-[protein] + AMP + H(+)</text>
        <dbReference type="Rhea" id="RHEA:36847"/>
        <dbReference type="Rhea" id="RHEA-COMP:11060"/>
        <dbReference type="Rhea" id="RHEA-COMP:11061"/>
        <dbReference type="ChEBI" id="CHEBI:15378"/>
        <dbReference type="ChEBI" id="CHEBI:30013"/>
        <dbReference type="ChEBI" id="CHEBI:57692"/>
        <dbReference type="ChEBI" id="CHEBI:74257"/>
        <dbReference type="ChEBI" id="CHEBI:456215"/>
        <dbReference type="EC" id="2.7.1.180"/>
    </reaction>
</comment>
<evidence type="ECO:0000256" key="10">
    <source>
        <dbReference type="ARBA" id="ARBA00048540"/>
    </source>
</evidence>
<evidence type="ECO:0000256" key="3">
    <source>
        <dbReference type="ARBA" id="ARBA00016337"/>
    </source>
</evidence>
<evidence type="ECO:0000256" key="7">
    <source>
        <dbReference type="ARBA" id="ARBA00022827"/>
    </source>
</evidence>
<proteinExistence type="predicted"/>
<comment type="cofactor">
    <cofactor evidence="1">
        <name>Mg(2+)</name>
        <dbReference type="ChEBI" id="CHEBI:18420"/>
    </cofactor>
</comment>
<keyword evidence="13" id="KW-1185">Reference proteome</keyword>
<sequence length="295" mass="30968">MTVTRRRALMIAAAFASTPLAARTPSRPHTWTGRAFGAEAQITLSGPSERVERAFAEIQTLLGEVEGALSLYQPSELTRLNATGLLDAPSRHMRAILAATDIAYRQTNGLFDPTVQPLWRALATGGDADAARILVGWDRVRHTAAQVNLDAGQALTFNGIAQGYATDAATAILRGQGFESCLVNIGEYRAIGGPFQLGFSDPAAGHIGTRTVTDHAIATSSPTALHLGPAHHILSPTGLAPHWSTVTVEADTATTADALSTALTLASADIIAELRNVRGISRVTLVGFDGDVSTI</sequence>
<keyword evidence="7" id="KW-0274">FAD</keyword>
<keyword evidence="6" id="KW-0479">Metal-binding</keyword>
<protein>
    <recommendedName>
        <fullName evidence="3">FAD:protein FMN transferase</fullName>
        <ecNumber evidence="2">2.7.1.180</ecNumber>
    </recommendedName>
    <alternativeName>
        <fullName evidence="9">Flavin transferase</fullName>
    </alternativeName>
</protein>
<dbReference type="Proteomes" id="UP000436822">
    <property type="component" value="Unassembled WGS sequence"/>
</dbReference>
<dbReference type="Pfam" id="PF02424">
    <property type="entry name" value="ApbE"/>
    <property type="match status" value="1"/>
</dbReference>
<dbReference type="Gene3D" id="3.10.520.10">
    <property type="entry name" value="ApbE-like domains"/>
    <property type="match status" value="1"/>
</dbReference>
<dbReference type="GO" id="GO:0016740">
    <property type="term" value="F:transferase activity"/>
    <property type="evidence" value="ECO:0007669"/>
    <property type="project" value="UniProtKB-KW"/>
</dbReference>
<evidence type="ECO:0000256" key="6">
    <source>
        <dbReference type="ARBA" id="ARBA00022723"/>
    </source>
</evidence>
<evidence type="ECO:0000256" key="9">
    <source>
        <dbReference type="ARBA" id="ARBA00031306"/>
    </source>
</evidence>
<keyword evidence="5 12" id="KW-0808">Transferase</keyword>
<dbReference type="EC" id="2.7.1.180" evidence="2"/>
<comment type="caution">
    <text evidence="12">The sequence shown here is derived from an EMBL/GenBank/DDBJ whole genome shotgun (WGS) entry which is preliminary data.</text>
</comment>
<dbReference type="RefSeq" id="WP_159805086.1">
    <property type="nucleotide sequence ID" value="NZ_BLJE01000001.1"/>
</dbReference>
<keyword evidence="4" id="KW-0285">Flavoprotein</keyword>
<dbReference type="OrthoDB" id="9778595at2"/>
<feature type="signal peptide" evidence="11">
    <location>
        <begin position="1"/>
        <end position="21"/>
    </location>
</feature>
<evidence type="ECO:0000256" key="11">
    <source>
        <dbReference type="SAM" id="SignalP"/>
    </source>
</evidence>
<name>A0A6N6JG92_9RHOB</name>
<feature type="chain" id="PRO_5039930150" description="FAD:protein FMN transferase" evidence="11">
    <location>
        <begin position="22"/>
        <end position="295"/>
    </location>
</feature>
<dbReference type="SUPFAM" id="SSF143631">
    <property type="entry name" value="ApbE-like"/>
    <property type="match status" value="1"/>
</dbReference>
<dbReference type="EMBL" id="BLJE01000001">
    <property type="protein sequence ID" value="GFE64232.1"/>
    <property type="molecule type" value="Genomic_DNA"/>
</dbReference>
<evidence type="ECO:0000313" key="13">
    <source>
        <dbReference type="Proteomes" id="UP000436822"/>
    </source>
</evidence>
<dbReference type="AlphaFoldDB" id="A0A6N6JG92"/>
<dbReference type="PROSITE" id="PS51318">
    <property type="entry name" value="TAT"/>
    <property type="match status" value="1"/>
</dbReference>